<dbReference type="PROSITE" id="PS00141">
    <property type="entry name" value="ASP_PROTEASE"/>
    <property type="match status" value="1"/>
</dbReference>
<dbReference type="GO" id="GO:0006508">
    <property type="term" value="P:proteolysis"/>
    <property type="evidence" value="ECO:0007669"/>
    <property type="project" value="InterPro"/>
</dbReference>
<sequence>MGHINRKQRTVLIDTGADVSLIGLEDVAEEERKLEPYTGVVRSASGETLKIRGKKDRIKIMIGTREIFFSPLVMDKCRCIILGADVIRNYPEILTKIMEKIDKRERRIYGLSEANLKEEFSDIFKTEIGDFNMCTIGKHNIDTTL</sequence>
<keyword evidence="5" id="KW-1185">Reference proteome</keyword>
<keyword evidence="1" id="KW-0645">Protease</keyword>
<evidence type="ECO:0000259" key="3">
    <source>
        <dbReference type="PROSITE" id="PS50175"/>
    </source>
</evidence>
<dbReference type="Proteomes" id="UP000740883">
    <property type="component" value="Unassembled WGS sequence"/>
</dbReference>
<reference evidence="4 5" key="1">
    <citation type="journal article" date="2020" name="Genome Biol. Evol.">
        <title>Comparative genomics of strictly vertically transmitted, feminizing microsporidia endosymbionts of amphipod crustaceans.</title>
        <authorList>
            <person name="Cormier A."/>
            <person name="Chebbi M.A."/>
            <person name="Giraud I."/>
            <person name="Wattier R."/>
            <person name="Teixeira M."/>
            <person name="Gilbert C."/>
            <person name="Rigaud T."/>
            <person name="Cordaux R."/>
        </authorList>
    </citation>
    <scope>NUCLEOTIDE SEQUENCE [LARGE SCALE GENOMIC DNA]</scope>
    <source>
        <strain evidence="4 5">Ou3-Ou53</strain>
    </source>
</reference>
<dbReference type="PROSITE" id="PS50175">
    <property type="entry name" value="ASP_PROT_RETROV"/>
    <property type="match status" value="1"/>
</dbReference>
<evidence type="ECO:0000256" key="2">
    <source>
        <dbReference type="ARBA" id="ARBA00022801"/>
    </source>
</evidence>
<comment type="caution">
    <text evidence="4">The sequence shown here is derived from an EMBL/GenBank/DDBJ whole genome shotgun (WGS) entry which is preliminary data.</text>
</comment>
<feature type="non-terminal residue" evidence="4">
    <location>
        <position position="145"/>
    </location>
</feature>
<dbReference type="OrthoDB" id="10665151at2759"/>
<keyword evidence="1" id="KW-0064">Aspartyl protease</keyword>
<dbReference type="InterPro" id="IPR021109">
    <property type="entry name" value="Peptidase_aspartic_dom_sf"/>
</dbReference>
<feature type="domain" description="Peptidase A2" evidence="3">
    <location>
        <begin position="9"/>
        <end position="86"/>
    </location>
</feature>
<gene>
    <name evidence="4" type="ORF">NGRA_3634</name>
</gene>
<protein>
    <recommendedName>
        <fullName evidence="3">Peptidase A2 domain-containing protein</fullName>
    </recommendedName>
</protein>
<dbReference type="EMBL" id="SBJO01001737">
    <property type="protein sequence ID" value="KAF9742070.1"/>
    <property type="molecule type" value="Genomic_DNA"/>
</dbReference>
<evidence type="ECO:0000313" key="5">
    <source>
        <dbReference type="Proteomes" id="UP000740883"/>
    </source>
</evidence>
<organism evidence="4 5">
    <name type="scientific">Nosema granulosis</name>
    <dbReference type="NCBI Taxonomy" id="83296"/>
    <lineage>
        <taxon>Eukaryota</taxon>
        <taxon>Fungi</taxon>
        <taxon>Fungi incertae sedis</taxon>
        <taxon>Microsporidia</taxon>
        <taxon>Nosematidae</taxon>
        <taxon>Nosema</taxon>
    </lineage>
</organism>
<dbReference type="InterPro" id="IPR001995">
    <property type="entry name" value="Peptidase_A2_cat"/>
</dbReference>
<dbReference type="SUPFAM" id="SSF50630">
    <property type="entry name" value="Acid proteases"/>
    <property type="match status" value="1"/>
</dbReference>
<dbReference type="Pfam" id="PF00077">
    <property type="entry name" value="RVP"/>
    <property type="match status" value="1"/>
</dbReference>
<dbReference type="InterPro" id="IPR018061">
    <property type="entry name" value="Retropepsins"/>
</dbReference>
<keyword evidence="2" id="KW-0378">Hydrolase</keyword>
<dbReference type="GO" id="GO:0004190">
    <property type="term" value="F:aspartic-type endopeptidase activity"/>
    <property type="evidence" value="ECO:0007669"/>
    <property type="project" value="UniProtKB-KW"/>
</dbReference>
<dbReference type="CDD" id="cd00303">
    <property type="entry name" value="retropepsin_like"/>
    <property type="match status" value="1"/>
</dbReference>
<dbReference type="InterPro" id="IPR001969">
    <property type="entry name" value="Aspartic_peptidase_AS"/>
</dbReference>
<dbReference type="Gene3D" id="2.40.70.10">
    <property type="entry name" value="Acid Proteases"/>
    <property type="match status" value="1"/>
</dbReference>
<evidence type="ECO:0000256" key="1">
    <source>
        <dbReference type="ARBA" id="ARBA00022750"/>
    </source>
</evidence>
<accession>A0A9P6GV47</accession>
<dbReference type="AlphaFoldDB" id="A0A9P6GV47"/>
<name>A0A9P6GV47_9MICR</name>
<proteinExistence type="predicted"/>
<evidence type="ECO:0000313" key="4">
    <source>
        <dbReference type="EMBL" id="KAF9742070.1"/>
    </source>
</evidence>